<dbReference type="STRING" id="1346286.SAMN05444362_11777"/>
<sequence length="229" mass="27093">MKAYKITIPYKGRNYTLDRVTGESKHYQIAFETDRWSIHIYLLQNSQIRVIINKSVKRSGTHYGTQFHYDCYCTLETNGLYLNDVHDPATCRKITNPTKWFTIEPMLRVVYAQLKEELETLHPFDLIHDIWDLEQFIYRKMEEYGNVEYTVNNSPHFGIGENAYTTSEEAFKAKEKEPVVILNLFNGYHVISKDTIVIFLYWLMDRDGKLTVSDNNRTKVIYQNQPINK</sequence>
<accession>A0A1M5HXS0</accession>
<reference evidence="2" key="1">
    <citation type="submission" date="2016-11" db="EMBL/GenBank/DDBJ databases">
        <authorList>
            <person name="Varghese N."/>
            <person name="Submissions S."/>
        </authorList>
    </citation>
    <scope>NUCLEOTIDE SEQUENCE [LARGE SCALE GENOMIC DNA]</scope>
    <source>
        <strain evidence="2">DSM 27370</strain>
    </source>
</reference>
<evidence type="ECO:0000313" key="2">
    <source>
        <dbReference type="Proteomes" id="UP000184480"/>
    </source>
</evidence>
<evidence type="ECO:0000313" key="1">
    <source>
        <dbReference type="EMBL" id="SHG20679.1"/>
    </source>
</evidence>
<protein>
    <submittedName>
        <fullName evidence="1">Uncharacterized protein</fullName>
    </submittedName>
</protein>
<gene>
    <name evidence="1" type="ORF">SAMN05444362_11777</name>
</gene>
<keyword evidence="2" id="KW-1185">Reference proteome</keyword>
<organism evidence="1 2">
    <name type="scientific">Dysgonomonas macrotermitis</name>
    <dbReference type="NCBI Taxonomy" id="1346286"/>
    <lineage>
        <taxon>Bacteria</taxon>
        <taxon>Pseudomonadati</taxon>
        <taxon>Bacteroidota</taxon>
        <taxon>Bacteroidia</taxon>
        <taxon>Bacteroidales</taxon>
        <taxon>Dysgonomonadaceae</taxon>
        <taxon>Dysgonomonas</taxon>
    </lineage>
</organism>
<dbReference type="RefSeq" id="WP_062182631.1">
    <property type="nucleotide sequence ID" value="NZ_BBXL01000018.1"/>
</dbReference>
<dbReference type="Proteomes" id="UP000184480">
    <property type="component" value="Unassembled WGS sequence"/>
</dbReference>
<dbReference type="EMBL" id="FQUC01000017">
    <property type="protein sequence ID" value="SHG20679.1"/>
    <property type="molecule type" value="Genomic_DNA"/>
</dbReference>
<name>A0A1M5HXS0_9BACT</name>
<dbReference type="AlphaFoldDB" id="A0A1M5HXS0"/>
<proteinExistence type="predicted"/>